<protein>
    <submittedName>
        <fullName evidence="1">Uncharacterized protein</fullName>
    </submittedName>
</protein>
<dbReference type="AlphaFoldDB" id="A0A541BP49"/>
<evidence type="ECO:0000313" key="1">
    <source>
        <dbReference type="EMBL" id="TQF74114.1"/>
    </source>
</evidence>
<accession>A0A541BP49</accession>
<organism evidence="1 2">
    <name type="scientific">Rhodococcus spelaei</name>
    <dbReference type="NCBI Taxonomy" id="2546320"/>
    <lineage>
        <taxon>Bacteria</taxon>
        <taxon>Bacillati</taxon>
        <taxon>Actinomycetota</taxon>
        <taxon>Actinomycetes</taxon>
        <taxon>Mycobacteriales</taxon>
        <taxon>Nocardiaceae</taxon>
        <taxon>Rhodococcus</taxon>
    </lineage>
</organism>
<reference evidence="1 2" key="1">
    <citation type="submission" date="2019-06" db="EMBL/GenBank/DDBJ databases">
        <title>Rhodococcus spaelei sp. nov., isolated from a cave.</title>
        <authorList>
            <person name="Lee S.D."/>
        </authorList>
    </citation>
    <scope>NUCLEOTIDE SEQUENCE [LARGE SCALE GENOMIC DNA]</scope>
    <source>
        <strain evidence="1 2">C9-5</strain>
    </source>
</reference>
<proteinExistence type="predicted"/>
<dbReference type="Proteomes" id="UP000316256">
    <property type="component" value="Unassembled WGS sequence"/>
</dbReference>
<dbReference type="RefSeq" id="WP_142095971.1">
    <property type="nucleotide sequence ID" value="NZ_VIGH01000002.1"/>
</dbReference>
<gene>
    <name evidence="1" type="ORF">FK531_05535</name>
</gene>
<keyword evidence="2" id="KW-1185">Reference proteome</keyword>
<comment type="caution">
    <text evidence="1">The sequence shown here is derived from an EMBL/GenBank/DDBJ whole genome shotgun (WGS) entry which is preliminary data.</text>
</comment>
<evidence type="ECO:0000313" key="2">
    <source>
        <dbReference type="Proteomes" id="UP000316256"/>
    </source>
</evidence>
<dbReference type="OrthoDB" id="5146983at2"/>
<name>A0A541BP49_9NOCA</name>
<sequence>MAELLIRALSTDAALLRRIFGFDGPRRAAAVPSRIVVDAHTPNSAPGIGDTARRAGVPFLIDPQTYFLQDFQHPGDKWANLPFGDPKIWTPADALSPARQQDLIRESVNHQIANGATSIIPPYVHLENATGGWIEVQASLWRGTRRYLDDHRVTLPVTAVFAPGWRLLHPVQGPKVLGAAFAALEALRPTEVAVAASKVAAGVKPEDRLMDLVLMIERLSSRYPVIAWQQGLLGEACIAAGAAGYETGIGWREKCDLRVEMTRHREAPTDGGFGRRPVFVPALGRSIPAKTLTALRSHRALWSQVACADPQCCPPAGTAMLGDARAHAIVSRAKAAHELAAMPRAVWRWNRLAEHSDKAKELADKINSVGETSADMARIDTSAVTAIQAVAHQRRQDRRSRKVA</sequence>
<dbReference type="EMBL" id="VIGH01000002">
    <property type="protein sequence ID" value="TQF74114.1"/>
    <property type="molecule type" value="Genomic_DNA"/>
</dbReference>